<keyword evidence="3" id="KW-1185">Reference proteome</keyword>
<dbReference type="InterPro" id="IPR045792">
    <property type="entry name" value="DUF6036"/>
</dbReference>
<dbReference type="STRING" id="1793.AWC04_01025"/>
<evidence type="ECO:0000313" key="2">
    <source>
        <dbReference type="EMBL" id="ORV10039.1"/>
    </source>
</evidence>
<name>A0A1X1RN40_MYCFA</name>
<evidence type="ECO:0000313" key="3">
    <source>
        <dbReference type="Proteomes" id="UP000193484"/>
    </source>
</evidence>
<accession>A0A1X1RN40</accession>
<feature type="domain" description="DUF6036" evidence="1">
    <location>
        <begin position="35"/>
        <end position="116"/>
    </location>
</feature>
<evidence type="ECO:0000259" key="1">
    <source>
        <dbReference type="Pfam" id="PF19502"/>
    </source>
</evidence>
<sequence length="153" mass="17437">MDVSPWRELVNNATREEIADAINTVNYHLGEESKFDYQHGFYIEAISRDMVLLPEGWDNRLVHFTAELSDQSYGVKGFCLEPHDLCVSKALAGREHDHVFVAELIKAELVDPQVILSRLQGTILWTPDYTHNKDLAVKRAVDHVKFVMRGASD</sequence>
<gene>
    <name evidence="2" type="ORF">AWC04_01025</name>
</gene>
<comment type="caution">
    <text evidence="2">The sequence shown here is derived from an EMBL/GenBank/DDBJ whole genome shotgun (WGS) entry which is preliminary data.</text>
</comment>
<reference evidence="2 3" key="1">
    <citation type="submission" date="2016-01" db="EMBL/GenBank/DDBJ databases">
        <title>The new phylogeny of the genus Mycobacterium.</title>
        <authorList>
            <person name="Tarcisio F."/>
            <person name="Conor M."/>
            <person name="Antonella G."/>
            <person name="Elisabetta G."/>
            <person name="Giulia F.S."/>
            <person name="Sara T."/>
            <person name="Anna F."/>
            <person name="Clotilde B."/>
            <person name="Roberto B."/>
            <person name="Veronica D.S."/>
            <person name="Fabio R."/>
            <person name="Monica P."/>
            <person name="Olivier J."/>
            <person name="Enrico T."/>
            <person name="Nicola S."/>
        </authorList>
    </citation>
    <scope>NUCLEOTIDE SEQUENCE [LARGE SCALE GENOMIC DNA]</scope>
    <source>
        <strain evidence="2 3">DSM 44179</strain>
    </source>
</reference>
<dbReference type="Proteomes" id="UP000193484">
    <property type="component" value="Unassembled WGS sequence"/>
</dbReference>
<proteinExistence type="predicted"/>
<dbReference type="AlphaFoldDB" id="A0A1X1RN40"/>
<protein>
    <recommendedName>
        <fullName evidence="1">DUF6036 domain-containing protein</fullName>
    </recommendedName>
</protein>
<dbReference type="EMBL" id="LQOJ01000005">
    <property type="protein sequence ID" value="ORV10039.1"/>
    <property type="molecule type" value="Genomic_DNA"/>
</dbReference>
<dbReference type="Pfam" id="PF19502">
    <property type="entry name" value="DUF6036"/>
    <property type="match status" value="1"/>
</dbReference>
<organism evidence="2 3">
    <name type="scientific">Mycolicibacterium fallax</name>
    <name type="common">Mycobacterium fallax</name>
    <dbReference type="NCBI Taxonomy" id="1793"/>
    <lineage>
        <taxon>Bacteria</taxon>
        <taxon>Bacillati</taxon>
        <taxon>Actinomycetota</taxon>
        <taxon>Actinomycetes</taxon>
        <taxon>Mycobacteriales</taxon>
        <taxon>Mycobacteriaceae</taxon>
        <taxon>Mycolicibacterium</taxon>
    </lineage>
</organism>